<dbReference type="EMBL" id="BCWF01000017">
    <property type="protein sequence ID" value="GAT23988.1"/>
    <property type="molecule type" value="Genomic_DNA"/>
</dbReference>
<protein>
    <submittedName>
        <fullName evidence="1">F-box and WD repeat-containing protein</fullName>
    </submittedName>
</protein>
<name>A0A146FDT3_ASPKA</name>
<evidence type="ECO:0000313" key="2">
    <source>
        <dbReference type="Proteomes" id="UP000075230"/>
    </source>
</evidence>
<organism evidence="1 2">
    <name type="scientific">Aspergillus kawachii</name>
    <name type="common">White koji mold</name>
    <name type="synonym">Aspergillus awamori var. kawachi</name>
    <dbReference type="NCBI Taxonomy" id="1069201"/>
    <lineage>
        <taxon>Eukaryota</taxon>
        <taxon>Fungi</taxon>
        <taxon>Dikarya</taxon>
        <taxon>Ascomycota</taxon>
        <taxon>Pezizomycotina</taxon>
        <taxon>Eurotiomycetes</taxon>
        <taxon>Eurotiomycetidae</taxon>
        <taxon>Eurotiales</taxon>
        <taxon>Aspergillaceae</taxon>
        <taxon>Aspergillus</taxon>
        <taxon>Aspergillus subgen. Circumdati</taxon>
    </lineage>
</organism>
<reference evidence="1 2" key="1">
    <citation type="journal article" date="2016" name="DNA Res.">
        <title>Genome sequence of Aspergillus luchuensis NBRC 4314.</title>
        <authorList>
            <person name="Yamada O."/>
            <person name="Machida M."/>
            <person name="Hosoyama A."/>
            <person name="Goto M."/>
            <person name="Takahashi T."/>
            <person name="Futagami T."/>
            <person name="Yamagata Y."/>
            <person name="Takeuchi M."/>
            <person name="Kobayashi T."/>
            <person name="Koike H."/>
            <person name="Abe K."/>
            <person name="Asai K."/>
            <person name="Arita M."/>
            <person name="Fujita N."/>
            <person name="Fukuda K."/>
            <person name="Higa K."/>
            <person name="Horikawa H."/>
            <person name="Ishikawa T."/>
            <person name="Jinno K."/>
            <person name="Kato Y."/>
            <person name="Kirimura K."/>
            <person name="Mizutani O."/>
            <person name="Nakasone K."/>
            <person name="Sano M."/>
            <person name="Shiraishi Y."/>
            <person name="Tsukahara M."/>
            <person name="Gomi K."/>
        </authorList>
    </citation>
    <scope>NUCLEOTIDE SEQUENCE [LARGE SCALE GENOMIC DNA]</scope>
    <source>
        <strain evidence="1 2">RIB 2604</strain>
    </source>
</reference>
<accession>A0A146FDT3</accession>
<reference evidence="2" key="2">
    <citation type="submission" date="2016-02" db="EMBL/GenBank/DDBJ databases">
        <title>Genome sequencing of Aspergillus luchuensis NBRC 4314.</title>
        <authorList>
            <person name="Yamada O."/>
        </authorList>
    </citation>
    <scope>NUCLEOTIDE SEQUENCE [LARGE SCALE GENOMIC DNA]</scope>
    <source>
        <strain evidence="2">RIB 2604</strain>
    </source>
</reference>
<evidence type="ECO:0000313" key="1">
    <source>
        <dbReference type="EMBL" id="GAT23988.1"/>
    </source>
</evidence>
<proteinExistence type="predicted"/>
<gene>
    <name evidence="1" type="ORF">RIB2604_01711310</name>
</gene>
<dbReference type="Proteomes" id="UP000075230">
    <property type="component" value="Unassembled WGS sequence"/>
</dbReference>
<sequence length="53" mass="5932">MALHGRHEDNCPSKAKLGYPSAERKVLALAERWRLQVGYLVNGTAGIFQEYSV</sequence>
<comment type="caution">
    <text evidence="1">The sequence shown here is derived from an EMBL/GenBank/DDBJ whole genome shotgun (WGS) entry which is preliminary data.</text>
</comment>
<dbReference type="AlphaFoldDB" id="A0A146FDT3"/>